<dbReference type="Pfam" id="PF14734">
    <property type="entry name" value="DUF4469"/>
    <property type="match status" value="1"/>
</dbReference>
<dbReference type="EMBL" id="FOUM01000027">
    <property type="protein sequence ID" value="SFN26265.1"/>
    <property type="molecule type" value="Genomic_DNA"/>
</dbReference>
<evidence type="ECO:0000313" key="8">
    <source>
        <dbReference type="EMBL" id="KAB6140082.1"/>
    </source>
</evidence>
<evidence type="ECO:0000313" key="6">
    <source>
        <dbReference type="EMBL" id="KAB6083745.1"/>
    </source>
</evidence>
<proteinExistence type="predicted"/>
<protein>
    <submittedName>
        <fullName evidence="4">DUF4469 domain-containing protein</fullName>
    </submittedName>
</protein>
<feature type="domain" description="Bvu-2165-like IHF-HU-like DNA-binding" evidence="3">
    <location>
        <begin position="9"/>
        <end position="128"/>
    </location>
</feature>
<evidence type="ECO:0000313" key="4">
    <source>
        <dbReference type="EMBL" id="KAA9043710.1"/>
    </source>
</evidence>
<dbReference type="EMBL" id="WDER01000019">
    <property type="protein sequence ID" value="KAB6083745.1"/>
    <property type="molecule type" value="Genomic_DNA"/>
</dbReference>
<evidence type="ECO:0000313" key="30">
    <source>
        <dbReference type="Proteomes" id="UP000474077"/>
    </source>
</evidence>
<reference evidence="21 22" key="5">
    <citation type="submission" date="2018-08" db="EMBL/GenBank/DDBJ databases">
        <title>A genome reference for cultivated species of the human gut microbiota.</title>
        <authorList>
            <person name="Zou Y."/>
            <person name="Xue W."/>
            <person name="Luo G."/>
        </authorList>
    </citation>
    <scope>NUCLEOTIDE SEQUENCE [LARGE SCALE GENOMIC DNA]</scope>
    <source>
        <strain evidence="14 22">AF14-7</strain>
        <strain evidence="17 24">AF38-2</strain>
        <strain evidence="16 23">AF39-6AC</strain>
        <strain evidence="15 25">AF46-11NS</strain>
        <strain evidence="13 21">TF10-34</strain>
    </source>
</reference>
<evidence type="ECO:0000313" key="16">
    <source>
        <dbReference type="EMBL" id="RHK97111.1"/>
    </source>
</evidence>
<dbReference type="EMBL" id="QRYV01000071">
    <property type="protein sequence ID" value="RGV06002.1"/>
    <property type="molecule type" value="Genomic_DNA"/>
</dbReference>
<reference evidence="4" key="8">
    <citation type="submission" date="2019-09" db="EMBL/GenBank/DDBJ databases">
        <authorList>
            <person name="Ross B.D."/>
            <person name="Verster A.J."/>
            <person name="Radey M.C."/>
            <person name="Schmidtke D.T."/>
            <person name="Pope C.E."/>
            <person name="Hoffman L.R."/>
            <person name="Hajjar A.M."/>
            <person name="Peterson S.B."/>
            <person name="Borenstein E."/>
            <person name="Mougous J.D."/>
        </authorList>
    </citation>
    <scope>NUCLEOTIDE SEQUENCE</scope>
    <source>
        <strain evidence="4">H204</strain>
    </source>
</reference>
<dbReference type="Proteomes" id="UP000183766">
    <property type="component" value="Unassembled WGS sequence"/>
</dbReference>
<evidence type="ECO:0000256" key="1">
    <source>
        <dbReference type="SAM" id="MobiDB-lite"/>
    </source>
</evidence>
<feature type="region of interest" description="Disordered" evidence="1">
    <location>
        <begin position="241"/>
        <end position="271"/>
    </location>
</feature>
<evidence type="ECO:0000313" key="27">
    <source>
        <dbReference type="Proteomes" id="UP000434604"/>
    </source>
</evidence>
<reference evidence="26" key="4">
    <citation type="journal article" date="2018" name="J. Anim. Genet.">
        <title>Acquired interbacterial defense systems protect against interspecies antagonism in the human gut microbiome.</title>
        <authorList>
            <person name="Ross B.D."/>
            <person name="Verster A.J."/>
            <person name="Radey M.C."/>
            <person name="Schmidtke D.T."/>
            <person name="Pope C.E."/>
            <person name="Hoffman L.R."/>
            <person name="Hajjar A."/>
            <person name="Peterson S.B."/>
            <person name="Borenstein E."/>
            <person name="Mougous J."/>
        </authorList>
    </citation>
    <scope>NUCLEOTIDE SEQUENCE [LARGE SCALE GENOMIC DNA]</scope>
    <source>
        <strain evidence="26">H204</strain>
    </source>
</reference>
<evidence type="ECO:0000313" key="12">
    <source>
        <dbReference type="EMBL" id="OUQ63826.1"/>
    </source>
</evidence>
<dbReference type="Proteomes" id="UP000435059">
    <property type="component" value="Unassembled WGS sequence"/>
</dbReference>
<dbReference type="EMBL" id="NFLW01000042">
    <property type="protein sequence ID" value="OUQ63826.1"/>
    <property type="molecule type" value="Genomic_DNA"/>
</dbReference>
<dbReference type="Proteomes" id="UP000438288">
    <property type="component" value="Unassembled WGS sequence"/>
</dbReference>
<dbReference type="EMBL" id="WDES01000065">
    <property type="protein sequence ID" value="KAB6081034.1"/>
    <property type="molecule type" value="Genomic_DNA"/>
</dbReference>
<dbReference type="InterPro" id="IPR049893">
    <property type="entry name" value="Bvu_2165-like_IHF-HU-DNA_bdg"/>
</dbReference>
<evidence type="ECO:0000313" key="31">
    <source>
        <dbReference type="Proteomes" id="UP000487596"/>
    </source>
</evidence>
<dbReference type="GeneID" id="69480513"/>
<dbReference type="Proteomes" id="UP001198461">
    <property type="component" value="Unassembled WGS sequence"/>
</dbReference>
<accession>A0A1I4XKD1</accession>
<reference evidence="20" key="2">
    <citation type="submission" date="2017-04" db="EMBL/GenBank/DDBJ databases">
        <title>Function of individual gut microbiota members based on whole genome sequencing of pure cultures obtained from chicken caecum.</title>
        <authorList>
            <person name="Medvecky M."/>
            <person name="Cejkova D."/>
            <person name="Polansky O."/>
            <person name="Karasova D."/>
            <person name="Kubasova T."/>
            <person name="Cizek A."/>
            <person name="Rychlik I."/>
        </authorList>
    </citation>
    <scope>NUCLEOTIDE SEQUENCE [LARGE SCALE GENOMIC DNA]</scope>
    <source>
        <strain evidence="20">An109</strain>
    </source>
</reference>
<dbReference type="Proteomes" id="UP000285503">
    <property type="component" value="Unassembled WGS sequence"/>
</dbReference>
<evidence type="ECO:0000313" key="14">
    <source>
        <dbReference type="EMBL" id="RGV06002.1"/>
    </source>
</evidence>
<dbReference type="InterPro" id="IPR027824">
    <property type="entry name" value="DUF4469"/>
</dbReference>
<dbReference type="EMBL" id="WDEH01000012">
    <property type="protein sequence ID" value="KAB6139291.1"/>
    <property type="molecule type" value="Genomic_DNA"/>
</dbReference>
<dbReference type="CDD" id="cd12843">
    <property type="entry name" value="Bvu_2165_C_like"/>
    <property type="match status" value="1"/>
</dbReference>
<dbReference type="EMBL" id="JAIWYE010000001">
    <property type="protein sequence ID" value="MCA4702051.1"/>
    <property type="molecule type" value="Genomic_DNA"/>
</dbReference>
<evidence type="ECO:0000313" key="19">
    <source>
        <dbReference type="Proteomes" id="UP000183766"/>
    </source>
</evidence>
<organism evidence="18 19">
    <name type="scientific">Bacteroides xylanisolvens</name>
    <dbReference type="NCBI Taxonomy" id="371601"/>
    <lineage>
        <taxon>Bacteria</taxon>
        <taxon>Pseudomonadati</taxon>
        <taxon>Bacteroidota</taxon>
        <taxon>Bacteroidia</taxon>
        <taxon>Bacteroidales</taxon>
        <taxon>Bacteroidaceae</taxon>
        <taxon>Bacteroides</taxon>
    </lineage>
</organism>
<keyword evidence="28" id="KW-1185">Reference proteome</keyword>
<dbReference type="EMBL" id="WDCP01000007">
    <property type="protein sequence ID" value="KAB6340784.1"/>
    <property type="molecule type" value="Genomic_DNA"/>
</dbReference>
<reference evidence="12" key="3">
    <citation type="journal article" date="2018" name="BMC Genomics">
        <title>Whole genome sequencing and function prediction of 133 gut anaerobes isolated from chicken caecum in pure cultures.</title>
        <authorList>
            <person name="Medvecky M."/>
            <person name="Cejkova D."/>
            <person name="Polansky O."/>
            <person name="Karasova D."/>
            <person name="Kubasova T."/>
            <person name="Cizek A."/>
            <person name="Rychlik I."/>
        </authorList>
    </citation>
    <scope>NUCLEOTIDE SEQUENCE</scope>
    <source>
        <strain evidence="12">An109</strain>
    </source>
</reference>
<evidence type="ECO:0000313" key="9">
    <source>
        <dbReference type="EMBL" id="KAB6340784.1"/>
    </source>
</evidence>
<evidence type="ECO:0000313" key="5">
    <source>
        <dbReference type="EMBL" id="KAB6081034.1"/>
    </source>
</evidence>
<evidence type="ECO:0000313" key="18">
    <source>
        <dbReference type="EMBL" id="SFN26265.1"/>
    </source>
</evidence>
<evidence type="ECO:0000313" key="15">
    <source>
        <dbReference type="EMBL" id="RHK27903.1"/>
    </source>
</evidence>
<reference evidence="4" key="6">
    <citation type="journal article" date="2019" name="bioRxiv">
        <title>Acquired interbacterial defense systems protect against interspecies antagonism in the human gut microbiome.</title>
        <authorList>
            <person name="Ross B.D."/>
            <person name="Verster A.J."/>
            <person name="Radey M.C."/>
            <person name="Schmidtke D.T."/>
            <person name="Pope C.E."/>
            <person name="Hoffman L.R."/>
            <person name="Hajjar A.M."/>
            <person name="Peterson S.B."/>
            <person name="Borenstein E."/>
            <person name="Mougous J.D."/>
        </authorList>
    </citation>
    <scope>NUCLEOTIDE SEQUENCE</scope>
    <source>
        <strain evidence="4">H204</strain>
    </source>
</reference>
<evidence type="ECO:0000313" key="23">
    <source>
        <dbReference type="Proteomes" id="UP000284417"/>
    </source>
</evidence>
<evidence type="ECO:0000313" key="28">
    <source>
        <dbReference type="Proteomes" id="UP000435059"/>
    </source>
</evidence>
<evidence type="ECO:0000313" key="26">
    <source>
        <dbReference type="Proteomes" id="UP000327007"/>
    </source>
</evidence>
<evidence type="ECO:0000313" key="20">
    <source>
        <dbReference type="Proteomes" id="UP000196036"/>
    </source>
</evidence>
<evidence type="ECO:0000313" key="25">
    <source>
        <dbReference type="Proteomes" id="UP000285503"/>
    </source>
</evidence>
<reference evidence="10" key="9">
    <citation type="submission" date="2023-08" db="EMBL/GenBank/DDBJ databases">
        <title>Mucin Metabolism Genes Underlie the Key Renovations of Bacteroides xylanisolvens Genomes in Captive Great Apes.</title>
        <authorList>
            <person name="Nishida A.H."/>
        </authorList>
    </citation>
    <scope>NUCLEOTIDE SEQUENCE</scope>
    <source>
        <strain evidence="11">P13.H9</strain>
        <strain evidence="10">P19.10B</strain>
    </source>
</reference>
<dbReference type="CDD" id="cd13833">
    <property type="entry name" value="HU_IHF_like"/>
    <property type="match status" value="1"/>
</dbReference>
<evidence type="ECO:0000313" key="24">
    <source>
        <dbReference type="Proteomes" id="UP000284495"/>
    </source>
</evidence>
<dbReference type="AlphaFoldDB" id="A0A1I4XKD1"/>
<dbReference type="Pfam" id="PF14848">
    <property type="entry name" value="HU-DNA_bdg"/>
    <property type="match status" value="1"/>
</dbReference>
<feature type="compositionally biased region" description="Gly residues" evidence="1">
    <location>
        <begin position="245"/>
        <end position="254"/>
    </location>
</feature>
<evidence type="ECO:0000313" key="13">
    <source>
        <dbReference type="EMBL" id="RGK60150.1"/>
    </source>
</evidence>
<evidence type="ECO:0000313" key="11">
    <source>
        <dbReference type="EMBL" id="MCA4702051.1"/>
    </source>
</evidence>
<dbReference type="Proteomes" id="UP000196036">
    <property type="component" value="Unassembled WGS sequence"/>
</dbReference>
<dbReference type="Proteomes" id="UP000327007">
    <property type="component" value="Unassembled WGS sequence"/>
</dbReference>
<dbReference type="Proteomes" id="UP000283369">
    <property type="component" value="Unassembled WGS sequence"/>
</dbReference>
<dbReference type="EMBL" id="QSQU01000023">
    <property type="protein sequence ID" value="RGK60150.1"/>
    <property type="molecule type" value="Genomic_DNA"/>
</dbReference>
<dbReference type="EMBL" id="QROO01000004">
    <property type="protein sequence ID" value="RHL40532.1"/>
    <property type="molecule type" value="Genomic_DNA"/>
</dbReference>
<evidence type="ECO:0000313" key="7">
    <source>
        <dbReference type="EMBL" id="KAB6139291.1"/>
    </source>
</evidence>
<dbReference type="EMBL" id="WDED01000058">
    <property type="protein sequence ID" value="KAB6140082.1"/>
    <property type="molecule type" value="Genomic_DNA"/>
</dbReference>
<evidence type="ECO:0000313" key="17">
    <source>
        <dbReference type="EMBL" id="RHL40532.1"/>
    </source>
</evidence>
<dbReference type="Proteomes" id="UP000284417">
    <property type="component" value="Unassembled WGS sequence"/>
</dbReference>
<dbReference type="Gene3D" id="2.70.50.70">
    <property type="match status" value="1"/>
</dbReference>
<gene>
    <name evidence="12" type="ORF">B5E52_18265</name>
    <name evidence="17" type="ORF">DW027_03860</name>
    <name evidence="16" type="ORF">DW042_11040</name>
    <name evidence="15" type="ORF">DW075_08690</name>
    <name evidence="14" type="ORF">DWW25_21780</name>
    <name evidence="13" type="ORF">DXD03_15875</name>
    <name evidence="4" type="ORF">F6S82_17720</name>
    <name evidence="8" type="ORF">GA398_24005</name>
    <name evidence="7" type="ORF">GA424_09345</name>
    <name evidence="6" type="ORF">GA560_09175</name>
    <name evidence="5" type="ORF">GA574_25300</name>
    <name evidence="9" type="ORF">GAZ43_05560</name>
    <name evidence="11" type="ORF">LD004_00240</name>
    <name evidence="10" type="ORF">LDZ35_01560</name>
    <name evidence="18" type="ORF">SAMN05216250_12756</name>
</gene>
<name>A0A1I4XKD1_9BACE</name>
<dbReference type="EMBL" id="QRNE01000038">
    <property type="protein sequence ID" value="RHK27903.1"/>
    <property type="molecule type" value="Genomic_DNA"/>
</dbReference>
<evidence type="ECO:0000313" key="22">
    <source>
        <dbReference type="Proteomes" id="UP000283369"/>
    </source>
</evidence>
<evidence type="ECO:0000259" key="3">
    <source>
        <dbReference type="Pfam" id="PF14848"/>
    </source>
</evidence>
<dbReference type="Proteomes" id="UP000261210">
    <property type="component" value="Unassembled WGS sequence"/>
</dbReference>
<dbReference type="Proteomes" id="UP000434604">
    <property type="component" value="Unassembled WGS sequence"/>
</dbReference>
<dbReference type="Proteomes" id="UP000474077">
    <property type="component" value="Unassembled WGS sequence"/>
</dbReference>
<dbReference type="RefSeq" id="WP_004312541.1">
    <property type="nucleotide sequence ID" value="NZ_AP031409.1"/>
</dbReference>
<dbReference type="EMBL" id="QROC01000012">
    <property type="protein sequence ID" value="RHK97111.1"/>
    <property type="molecule type" value="Genomic_DNA"/>
</dbReference>
<feature type="domain" description="DUF4469" evidence="2">
    <location>
        <begin position="137"/>
        <end position="234"/>
    </location>
</feature>
<dbReference type="Proteomes" id="UP000487596">
    <property type="component" value="Unassembled WGS sequence"/>
</dbReference>
<evidence type="ECO:0000313" key="10">
    <source>
        <dbReference type="EMBL" id="MCA4521902.1"/>
    </source>
</evidence>
<evidence type="ECO:0000313" key="21">
    <source>
        <dbReference type="Proteomes" id="UP000261210"/>
    </source>
</evidence>
<sequence length="271" mass="28548">MATNEKITLNVDLYDNIMTEQKGDYTGRARITGSLHNKEIAARIIKERTEYRQETIENILDLADQKKVEAIAEGKSVVDGVGQYIVTVRGSFLGENAQFDATKHSLGVSYTPGQLLRDQLKAVKVICNGLAQTGPVINSITDSVTKSISQVITSGGPAVISGSNIKILGDDPSVGIYLTKDEEGAVPLKVSVIVHNAPSQLTIMLPAIEAGKLYALSITTQYSGSNKALKTPRSYRFPILLGDENAGGGGGGGEAPDPEIPGGGEAPDPAA</sequence>
<evidence type="ECO:0000313" key="29">
    <source>
        <dbReference type="Proteomes" id="UP000438288"/>
    </source>
</evidence>
<reference evidence="27 28" key="7">
    <citation type="journal article" date="2019" name="Nat. Med.">
        <title>A library of human gut bacterial isolates paired with longitudinal multiomics data enables mechanistic microbiome research.</title>
        <authorList>
            <person name="Poyet M."/>
            <person name="Groussin M."/>
            <person name="Gibbons S.M."/>
            <person name="Avila-Pacheco J."/>
            <person name="Jiang X."/>
            <person name="Kearney S.M."/>
            <person name="Perrotta A.R."/>
            <person name="Berdy B."/>
            <person name="Zhao S."/>
            <person name="Lieberman T.D."/>
            <person name="Swanson P.K."/>
            <person name="Smith M."/>
            <person name="Roesemann S."/>
            <person name="Alexander J.E."/>
            <person name="Rich S.A."/>
            <person name="Livny J."/>
            <person name="Vlamakis H."/>
            <person name="Clish C."/>
            <person name="Bullock K."/>
            <person name="Deik A."/>
            <person name="Scott J."/>
            <person name="Pierce K.A."/>
            <person name="Xavier R.J."/>
            <person name="Alm E.J."/>
        </authorList>
    </citation>
    <scope>NUCLEOTIDE SEQUENCE [LARGE SCALE GENOMIC DNA]</scope>
    <source>
        <strain evidence="9 29">BIOML-A16</strain>
        <strain evidence="8 27">BIOML-A58</strain>
        <strain evidence="7 31">BIOML-A62</strain>
        <strain evidence="6 30">BIOML-A73</strain>
        <strain evidence="5 28">BIOML-A74</strain>
    </source>
</reference>
<dbReference type="Proteomes" id="UP000284495">
    <property type="component" value="Unassembled WGS sequence"/>
</dbReference>
<dbReference type="EMBL" id="VYQC01000011">
    <property type="protein sequence ID" value="KAA9043710.1"/>
    <property type="molecule type" value="Genomic_DNA"/>
</dbReference>
<reference evidence="18 19" key="1">
    <citation type="submission" date="2016-10" db="EMBL/GenBank/DDBJ databases">
        <authorList>
            <person name="de Groot N.N."/>
        </authorList>
    </citation>
    <scope>NUCLEOTIDE SEQUENCE [LARGE SCALE GENOMIC DNA]</scope>
    <source>
        <strain evidence="18 19">NLAE-zl-C202</strain>
    </source>
</reference>
<evidence type="ECO:0000259" key="2">
    <source>
        <dbReference type="Pfam" id="PF14734"/>
    </source>
</evidence>
<dbReference type="Proteomes" id="UP001197958">
    <property type="component" value="Unassembled WGS sequence"/>
</dbReference>
<dbReference type="EMBL" id="JAIWWW010000002">
    <property type="protein sequence ID" value="MCA4521902.1"/>
    <property type="molecule type" value="Genomic_DNA"/>
</dbReference>